<organism evidence="2 3">
    <name type="scientific">Pseudoduganella ginsengisoli</name>
    <dbReference type="NCBI Taxonomy" id="1462440"/>
    <lineage>
        <taxon>Bacteria</taxon>
        <taxon>Pseudomonadati</taxon>
        <taxon>Pseudomonadota</taxon>
        <taxon>Betaproteobacteria</taxon>
        <taxon>Burkholderiales</taxon>
        <taxon>Oxalobacteraceae</taxon>
        <taxon>Telluria group</taxon>
        <taxon>Pseudoduganella</taxon>
    </lineage>
</organism>
<evidence type="ECO:0000256" key="1">
    <source>
        <dbReference type="SAM" id="Phobius"/>
    </source>
</evidence>
<keyword evidence="3" id="KW-1185">Reference proteome</keyword>
<name>A0A6L6Q8G8_9BURK</name>
<feature type="transmembrane region" description="Helical" evidence="1">
    <location>
        <begin position="12"/>
        <end position="36"/>
    </location>
</feature>
<evidence type="ECO:0000313" key="3">
    <source>
        <dbReference type="Proteomes" id="UP000484015"/>
    </source>
</evidence>
<gene>
    <name evidence="2" type="ORF">GM668_27185</name>
</gene>
<dbReference type="EMBL" id="WNLA01000029">
    <property type="protein sequence ID" value="MTW05766.1"/>
    <property type="molecule type" value="Genomic_DNA"/>
</dbReference>
<sequence length="355" mass="37852">MYSTIPRRQRGYTLVELMIATTIGLLVLAGMTTMFVSSNSAQAQIEQANRQIENGRYSMQLLVSDLRNAGYYGEFDPTVLTLPAAMPDPCSTSITDIKGALPLFLQGYDNAGTSTLSCVQDVLAGTDMIVLRHASTCLIDNTSCEVNAAGAPYFQASWCDNPSELGSGSTSDFYAVGTATTAMTRHMRDCTQAAGSGTLAPVRYLQIHIYYIASNDRPGDGIPTLKRVEVSNNNGVLSLTTVALAEGVENLQMEYGLDTNQDGATDVYTTSPSTYGGCSAAACAASNWNSVVSAKVHLLTRSTQANSQYTDSKTYVLGAKADGSPNTISVTDVHYKRNVFSSTIVLPNPSGRRTS</sequence>
<dbReference type="InterPro" id="IPR032092">
    <property type="entry name" value="PilW"/>
</dbReference>
<comment type="caution">
    <text evidence="2">The sequence shown here is derived from an EMBL/GenBank/DDBJ whole genome shotgun (WGS) entry which is preliminary data.</text>
</comment>
<dbReference type="AlphaFoldDB" id="A0A6L6Q8G8"/>
<protein>
    <submittedName>
        <fullName evidence="2">Prepilin-type N-terminal cleavage/methylation domain-containing protein</fullName>
    </submittedName>
</protein>
<dbReference type="GO" id="GO:0043683">
    <property type="term" value="P:type IV pilus assembly"/>
    <property type="evidence" value="ECO:0007669"/>
    <property type="project" value="InterPro"/>
</dbReference>
<evidence type="ECO:0000313" key="2">
    <source>
        <dbReference type="EMBL" id="MTW05766.1"/>
    </source>
</evidence>
<dbReference type="RefSeq" id="WP_155442124.1">
    <property type="nucleotide sequence ID" value="NZ_WNLA01000029.1"/>
</dbReference>
<dbReference type="InterPro" id="IPR012902">
    <property type="entry name" value="N_methyl_site"/>
</dbReference>
<dbReference type="OrthoDB" id="5296662at2"/>
<dbReference type="Pfam" id="PF07963">
    <property type="entry name" value="N_methyl"/>
    <property type="match status" value="1"/>
</dbReference>
<keyword evidence="1" id="KW-0812">Transmembrane</keyword>
<dbReference type="PROSITE" id="PS00409">
    <property type="entry name" value="PROKAR_NTER_METHYL"/>
    <property type="match status" value="1"/>
</dbReference>
<dbReference type="Proteomes" id="UP000484015">
    <property type="component" value="Unassembled WGS sequence"/>
</dbReference>
<dbReference type="NCBIfam" id="TIGR02532">
    <property type="entry name" value="IV_pilin_GFxxxE"/>
    <property type="match status" value="1"/>
</dbReference>
<keyword evidence="1" id="KW-1133">Transmembrane helix</keyword>
<accession>A0A6L6Q8G8</accession>
<reference evidence="2 3" key="1">
    <citation type="submission" date="2019-11" db="EMBL/GenBank/DDBJ databases">
        <title>Type strains purchased from KCTC, JCM and DSMZ.</title>
        <authorList>
            <person name="Lu H."/>
        </authorList>
    </citation>
    <scope>NUCLEOTIDE SEQUENCE [LARGE SCALE GENOMIC DNA]</scope>
    <source>
        <strain evidence="2 3">KCTC 42409</strain>
    </source>
</reference>
<keyword evidence="1" id="KW-0472">Membrane</keyword>
<proteinExistence type="predicted"/>
<dbReference type="Pfam" id="PF16074">
    <property type="entry name" value="PilW"/>
    <property type="match status" value="1"/>
</dbReference>